<feature type="transmembrane region" description="Helical" evidence="1">
    <location>
        <begin position="114"/>
        <end position="139"/>
    </location>
</feature>
<feature type="domain" description="Nucleoside transporter/FeoB GTPase Gate" evidence="2">
    <location>
        <begin position="44"/>
        <end position="140"/>
    </location>
</feature>
<dbReference type="EMBL" id="DVLL01000004">
    <property type="protein sequence ID" value="HIT58249.1"/>
    <property type="molecule type" value="Genomic_DNA"/>
</dbReference>
<protein>
    <submittedName>
        <fullName evidence="3">Spore maturation protein</fullName>
    </submittedName>
</protein>
<accession>A0A9D1GSF9</accession>
<keyword evidence="1" id="KW-0812">Transmembrane</keyword>
<dbReference type="Proteomes" id="UP000824136">
    <property type="component" value="Unassembled WGS sequence"/>
</dbReference>
<gene>
    <name evidence="3" type="ORF">IAC39_00770</name>
</gene>
<keyword evidence="1" id="KW-0472">Membrane</keyword>
<feature type="transmembrane region" description="Helical" evidence="1">
    <location>
        <begin position="36"/>
        <end position="55"/>
    </location>
</feature>
<dbReference type="AlphaFoldDB" id="A0A9D1GSF9"/>
<sequence length="173" mass="18464">MKFSSLVIPLFVLIIFVYCLYKKVDIFGEFVKGAKDNILVGFDILPSLVALMLAVEMFKASGAMTAITELISPLTEKIGLPGECVPLALMRPVSGSGALSILEGILESHSPDSYIGRVASVLLGSTETTFYTIAVYFGATKVRKTRHALPSALAGDFTAFILSALSVRLLLGS</sequence>
<name>A0A9D1GSF9_9FIRM</name>
<reference evidence="3" key="1">
    <citation type="submission" date="2020-10" db="EMBL/GenBank/DDBJ databases">
        <authorList>
            <person name="Gilroy R."/>
        </authorList>
    </citation>
    <scope>NUCLEOTIDE SEQUENCE</scope>
    <source>
        <strain evidence="3">CHK33-4379</strain>
    </source>
</reference>
<comment type="caution">
    <text evidence="3">The sequence shown here is derived from an EMBL/GenBank/DDBJ whole genome shotgun (WGS) entry which is preliminary data.</text>
</comment>
<evidence type="ECO:0000313" key="4">
    <source>
        <dbReference type="Proteomes" id="UP000824136"/>
    </source>
</evidence>
<dbReference type="PANTHER" id="PTHR35793:SF2">
    <property type="entry name" value="INNER MEMBRANE PROTEIN YJIG"/>
    <property type="match status" value="1"/>
</dbReference>
<evidence type="ECO:0000256" key="1">
    <source>
        <dbReference type="SAM" id="Phobius"/>
    </source>
</evidence>
<dbReference type="InterPro" id="IPR052549">
    <property type="entry name" value="SpmB"/>
</dbReference>
<feature type="transmembrane region" description="Helical" evidence="1">
    <location>
        <begin position="151"/>
        <end position="171"/>
    </location>
</feature>
<feature type="transmembrane region" description="Helical" evidence="1">
    <location>
        <begin position="6"/>
        <end position="24"/>
    </location>
</feature>
<dbReference type="Pfam" id="PF07670">
    <property type="entry name" value="Gate"/>
    <property type="match status" value="1"/>
</dbReference>
<keyword evidence="1" id="KW-1133">Transmembrane helix</keyword>
<proteinExistence type="predicted"/>
<organism evidence="3 4">
    <name type="scientific">Candidatus Faeciplasma pullistercoris</name>
    <dbReference type="NCBI Taxonomy" id="2840800"/>
    <lineage>
        <taxon>Bacteria</taxon>
        <taxon>Bacillati</taxon>
        <taxon>Bacillota</taxon>
        <taxon>Clostridia</taxon>
        <taxon>Eubacteriales</taxon>
        <taxon>Oscillospiraceae</taxon>
        <taxon>Oscillospiraceae incertae sedis</taxon>
        <taxon>Candidatus Faeciplasma</taxon>
    </lineage>
</organism>
<dbReference type="PANTHER" id="PTHR35793">
    <property type="entry name" value="INNER MEMBRANE PROTEIN YJIG"/>
    <property type="match status" value="1"/>
</dbReference>
<dbReference type="GO" id="GO:0005886">
    <property type="term" value="C:plasma membrane"/>
    <property type="evidence" value="ECO:0007669"/>
    <property type="project" value="TreeGrafter"/>
</dbReference>
<evidence type="ECO:0000259" key="2">
    <source>
        <dbReference type="Pfam" id="PF07670"/>
    </source>
</evidence>
<dbReference type="InterPro" id="IPR011642">
    <property type="entry name" value="Gate_dom"/>
</dbReference>
<reference evidence="3" key="2">
    <citation type="journal article" date="2021" name="PeerJ">
        <title>Extensive microbial diversity within the chicken gut microbiome revealed by metagenomics and culture.</title>
        <authorList>
            <person name="Gilroy R."/>
            <person name="Ravi A."/>
            <person name="Getino M."/>
            <person name="Pursley I."/>
            <person name="Horton D.L."/>
            <person name="Alikhan N.F."/>
            <person name="Baker D."/>
            <person name="Gharbi K."/>
            <person name="Hall N."/>
            <person name="Watson M."/>
            <person name="Adriaenssens E.M."/>
            <person name="Foster-Nyarko E."/>
            <person name="Jarju S."/>
            <person name="Secka A."/>
            <person name="Antonio M."/>
            <person name="Oren A."/>
            <person name="Chaudhuri R.R."/>
            <person name="La Ragione R."/>
            <person name="Hildebrand F."/>
            <person name="Pallen M.J."/>
        </authorList>
    </citation>
    <scope>NUCLEOTIDE SEQUENCE</scope>
    <source>
        <strain evidence="3">CHK33-4379</strain>
    </source>
</reference>
<evidence type="ECO:0000313" key="3">
    <source>
        <dbReference type="EMBL" id="HIT58249.1"/>
    </source>
</evidence>